<name>A0A5N0EII0_9NOCA</name>
<proteinExistence type="predicted"/>
<dbReference type="OrthoDB" id="9123229at2"/>
<accession>A0A5N0EII0</accession>
<dbReference type="AlphaFoldDB" id="A0A5N0EII0"/>
<keyword evidence="2" id="KW-0012">Acyltransferase</keyword>
<dbReference type="Proteomes" id="UP000323876">
    <property type="component" value="Unassembled WGS sequence"/>
</dbReference>
<dbReference type="InterPro" id="IPR001242">
    <property type="entry name" value="Condensation_dom"/>
</dbReference>
<sequence>MVGFGFIEEWVPAPGRLTSWTATPQSLDAARRAPIHPIPPSHQQEQYLRVLHRDAEAGFGGSRLCMISFTIPGSPDHAAWTSAFTAFLRRHDTFRSWFSVADDGNVQRHVMSPSDIDFKPTEHGDLADSAAIRAHVEMQTPSALWWDCFSFGVIQHADSFTVYAGVDHLHTDGVAQALTCVDLLLLYGNELSGGKLEPQPVDGHLTYCERERFGSAELTAQSPHIRTWLDLLRRNDGDVPHFPAELSDGTERGAQRTVHLIDEADALRFEEICQANGGRFTGGLFAAAALVEAEMSGGDWYFGLTPVNTRSTAGETSSIGWYTSLIPVEFEVDRAGTFATIVSRAQEAYDRGKELTDVSLHRALELAPPELGIRTKLGWTARMLSYVDVRKIPGVEMFDQINGGMYASRGRSRDVYIWINRFNDVTQLSLLFPDTPAAHAAIDRYIAATRTVFAAVVTDGDYAPRVDALS</sequence>
<organism evidence="2 3">
    <name type="scientific">Nocardia colli</name>
    <dbReference type="NCBI Taxonomy" id="2545717"/>
    <lineage>
        <taxon>Bacteria</taxon>
        <taxon>Bacillati</taxon>
        <taxon>Actinomycetota</taxon>
        <taxon>Actinomycetes</taxon>
        <taxon>Mycobacteriales</taxon>
        <taxon>Nocardiaceae</taxon>
        <taxon>Nocardia</taxon>
    </lineage>
</organism>
<evidence type="ECO:0000259" key="1">
    <source>
        <dbReference type="Pfam" id="PF00668"/>
    </source>
</evidence>
<gene>
    <name evidence="2" type="ORF">F3087_07150</name>
</gene>
<dbReference type="Gene3D" id="3.30.559.30">
    <property type="entry name" value="Nonribosomal peptide synthetase, condensation domain"/>
    <property type="match status" value="1"/>
</dbReference>
<dbReference type="SUPFAM" id="SSF52777">
    <property type="entry name" value="CoA-dependent acyltransferases"/>
    <property type="match status" value="2"/>
</dbReference>
<reference evidence="2 3" key="1">
    <citation type="submission" date="2019-09" db="EMBL/GenBank/DDBJ databases">
        <authorList>
            <person name="Wang X."/>
        </authorList>
    </citation>
    <scope>NUCLEOTIDE SEQUENCE [LARGE SCALE GENOMIC DNA]</scope>
    <source>
        <strain evidence="2 3">CICC 11023</strain>
    </source>
</reference>
<dbReference type="GO" id="GO:0016746">
    <property type="term" value="F:acyltransferase activity"/>
    <property type="evidence" value="ECO:0007669"/>
    <property type="project" value="UniProtKB-KW"/>
</dbReference>
<keyword evidence="2" id="KW-0808">Transferase</keyword>
<protein>
    <submittedName>
        <fullName evidence="2">Acyltransferase</fullName>
    </submittedName>
</protein>
<dbReference type="InterPro" id="IPR023213">
    <property type="entry name" value="CAT-like_dom_sf"/>
</dbReference>
<evidence type="ECO:0000313" key="3">
    <source>
        <dbReference type="Proteomes" id="UP000323876"/>
    </source>
</evidence>
<comment type="caution">
    <text evidence="2">The sequence shown here is derived from an EMBL/GenBank/DDBJ whole genome shotgun (WGS) entry which is preliminary data.</text>
</comment>
<evidence type="ECO:0000313" key="2">
    <source>
        <dbReference type="EMBL" id="KAA8888786.1"/>
    </source>
</evidence>
<dbReference type="RefSeq" id="WP_150401061.1">
    <property type="nucleotide sequence ID" value="NZ_VXLC01000003.1"/>
</dbReference>
<feature type="domain" description="Condensation" evidence="1">
    <location>
        <begin position="68"/>
        <end position="353"/>
    </location>
</feature>
<dbReference type="Gene3D" id="3.30.559.10">
    <property type="entry name" value="Chloramphenicol acetyltransferase-like domain"/>
    <property type="match status" value="1"/>
</dbReference>
<dbReference type="Pfam" id="PF00668">
    <property type="entry name" value="Condensation"/>
    <property type="match status" value="1"/>
</dbReference>
<keyword evidence="3" id="KW-1185">Reference proteome</keyword>
<dbReference type="EMBL" id="VXLC01000003">
    <property type="protein sequence ID" value="KAA8888786.1"/>
    <property type="molecule type" value="Genomic_DNA"/>
</dbReference>
<dbReference type="GO" id="GO:0008610">
    <property type="term" value="P:lipid biosynthetic process"/>
    <property type="evidence" value="ECO:0007669"/>
    <property type="project" value="UniProtKB-ARBA"/>
</dbReference>